<evidence type="ECO:0000313" key="2">
    <source>
        <dbReference type="EMBL" id="GMF21901.1"/>
    </source>
</evidence>
<dbReference type="Proteomes" id="UP001165083">
    <property type="component" value="Unassembled WGS sequence"/>
</dbReference>
<reference evidence="2" key="1">
    <citation type="submission" date="2023-04" db="EMBL/GenBank/DDBJ databases">
        <title>Phytophthora lilii NBRC 32176.</title>
        <authorList>
            <person name="Ichikawa N."/>
            <person name="Sato H."/>
            <person name="Tonouchi N."/>
        </authorList>
    </citation>
    <scope>NUCLEOTIDE SEQUENCE</scope>
    <source>
        <strain evidence="2">NBRC 32176</strain>
    </source>
</reference>
<comment type="caution">
    <text evidence="2">The sequence shown here is derived from an EMBL/GenBank/DDBJ whole genome shotgun (WGS) entry which is preliminary data.</text>
</comment>
<proteinExistence type="predicted"/>
<gene>
    <name evidence="2" type="ORF">Plil01_000867900</name>
</gene>
<name>A0A9W6TYY0_9STRA</name>
<evidence type="ECO:0000256" key="1">
    <source>
        <dbReference type="SAM" id="MobiDB-lite"/>
    </source>
</evidence>
<accession>A0A9W6TYY0</accession>
<dbReference type="EMBL" id="BSXW01000422">
    <property type="protein sequence ID" value="GMF21901.1"/>
    <property type="molecule type" value="Genomic_DNA"/>
</dbReference>
<feature type="compositionally biased region" description="Basic and acidic residues" evidence="1">
    <location>
        <begin position="50"/>
        <end position="66"/>
    </location>
</feature>
<keyword evidence="3" id="KW-1185">Reference proteome</keyword>
<feature type="compositionally biased region" description="Basic and acidic residues" evidence="1">
    <location>
        <begin position="73"/>
        <end position="98"/>
    </location>
</feature>
<evidence type="ECO:0000313" key="3">
    <source>
        <dbReference type="Proteomes" id="UP001165083"/>
    </source>
</evidence>
<dbReference type="AlphaFoldDB" id="A0A9W6TYY0"/>
<feature type="compositionally biased region" description="Basic and acidic residues" evidence="1">
    <location>
        <begin position="1"/>
        <end position="22"/>
    </location>
</feature>
<sequence>MELQDEDRLPADARRDGIEREGGVAGPRELPSDARHGESAVAQGEVRVVQVHEADHQRARDGAGEPRDEDEERELRTKRGGRLRGEAAESAGELREPRPSVPHVGDEVQLC</sequence>
<protein>
    <submittedName>
        <fullName evidence="2">Unnamed protein product</fullName>
    </submittedName>
</protein>
<feature type="region of interest" description="Disordered" evidence="1">
    <location>
        <begin position="1"/>
        <end position="111"/>
    </location>
</feature>
<organism evidence="2 3">
    <name type="scientific">Phytophthora lilii</name>
    <dbReference type="NCBI Taxonomy" id="2077276"/>
    <lineage>
        <taxon>Eukaryota</taxon>
        <taxon>Sar</taxon>
        <taxon>Stramenopiles</taxon>
        <taxon>Oomycota</taxon>
        <taxon>Peronosporomycetes</taxon>
        <taxon>Peronosporales</taxon>
        <taxon>Peronosporaceae</taxon>
        <taxon>Phytophthora</taxon>
    </lineage>
</organism>